<name>A0A1X3E8U4_9BRAD</name>
<dbReference type="AlphaFoldDB" id="A0A1X3E8U4"/>
<dbReference type="InterPro" id="IPR054189">
    <property type="entry name" value="DUF6894"/>
</dbReference>
<dbReference type="OrthoDB" id="8238709at2"/>
<evidence type="ECO:0000313" key="2">
    <source>
        <dbReference type="EMBL" id="OSJ02348.1"/>
    </source>
</evidence>
<evidence type="ECO:0000313" key="5">
    <source>
        <dbReference type="Proteomes" id="UP000193884"/>
    </source>
</evidence>
<dbReference type="EMBL" id="NAFK01000177">
    <property type="protein sequence ID" value="OSJ20937.1"/>
    <property type="molecule type" value="Genomic_DNA"/>
</dbReference>
<accession>A0A1X3E8U4</accession>
<dbReference type="Proteomes" id="UP000193884">
    <property type="component" value="Unassembled WGS sequence"/>
</dbReference>
<dbReference type="EMBL" id="NAFI01000189">
    <property type="protein sequence ID" value="OSJ02348.1"/>
    <property type="molecule type" value="Genomic_DNA"/>
</dbReference>
<organism evidence="2 4">
    <name type="scientific">Bradyrhizobium canariense</name>
    <dbReference type="NCBI Taxonomy" id="255045"/>
    <lineage>
        <taxon>Bacteria</taxon>
        <taxon>Pseudomonadati</taxon>
        <taxon>Pseudomonadota</taxon>
        <taxon>Alphaproteobacteria</taxon>
        <taxon>Hyphomicrobiales</taxon>
        <taxon>Nitrobacteraceae</taxon>
        <taxon>Bradyrhizobium</taxon>
    </lineage>
</organism>
<dbReference type="Proteomes" id="UP000193553">
    <property type="component" value="Unassembled WGS sequence"/>
</dbReference>
<evidence type="ECO:0000313" key="4">
    <source>
        <dbReference type="Proteomes" id="UP000193553"/>
    </source>
</evidence>
<reference evidence="4 5" key="1">
    <citation type="submission" date="2017-03" db="EMBL/GenBank/DDBJ databases">
        <title>Whole genome sequences of fourteen strains of Bradyrhizobium canariense and one strain of Bradyrhizobium japonicum isolated from Lupinus (Papilionoideae: Genisteae) species in Algeria.</title>
        <authorList>
            <person name="Crovadore J."/>
            <person name="Chekireb D."/>
            <person name="Brachmann A."/>
            <person name="Chablais R."/>
            <person name="Cochard B."/>
            <person name="Lefort F."/>
        </authorList>
    </citation>
    <scope>NUCLEOTIDE SEQUENCE [LARGE SCALE GENOMIC DNA]</scope>
    <source>
        <strain evidence="2 4">UBMA195</strain>
        <strain evidence="3 5">UBMAN05</strain>
    </source>
</reference>
<comment type="caution">
    <text evidence="2">The sequence shown here is derived from an EMBL/GenBank/DDBJ whole genome shotgun (WGS) entry which is preliminary data.</text>
</comment>
<sequence>MRRFFFDLMIGNIVKIDPGGMVFECPEATFVVANEMASHLFVWRDDLRDRDACIRVRNADGREIYRAAVWSENMAKVGWDEM</sequence>
<evidence type="ECO:0000259" key="1">
    <source>
        <dbReference type="Pfam" id="PF21834"/>
    </source>
</evidence>
<gene>
    <name evidence="3" type="ORF">BST63_34925</name>
    <name evidence="2" type="ORF">BSZ18_36655</name>
</gene>
<evidence type="ECO:0000313" key="3">
    <source>
        <dbReference type="EMBL" id="OSJ20937.1"/>
    </source>
</evidence>
<protein>
    <recommendedName>
        <fullName evidence="1">DUF6894 domain-containing protein</fullName>
    </recommendedName>
</protein>
<keyword evidence="5" id="KW-1185">Reference proteome</keyword>
<dbReference type="Pfam" id="PF21834">
    <property type="entry name" value="DUF6894"/>
    <property type="match status" value="1"/>
</dbReference>
<proteinExistence type="predicted"/>
<feature type="domain" description="DUF6894" evidence="1">
    <location>
        <begin position="3"/>
        <end position="68"/>
    </location>
</feature>
<dbReference type="RefSeq" id="WP_085352777.1">
    <property type="nucleotide sequence ID" value="NZ_NAEX01000187.1"/>
</dbReference>